<dbReference type="PANTHER" id="PTHR39962">
    <property type="entry name" value="BLL4848 PROTEIN"/>
    <property type="match status" value="1"/>
</dbReference>
<dbReference type="Pfam" id="PF06230">
    <property type="entry name" value="LpxI_C"/>
    <property type="match status" value="1"/>
</dbReference>
<organism evidence="3">
    <name type="scientific">Hydrogenobacter sp</name>
    <dbReference type="NCBI Taxonomy" id="2152829"/>
    <lineage>
        <taxon>Bacteria</taxon>
        <taxon>Pseudomonadati</taxon>
        <taxon>Aquificota</taxon>
        <taxon>Aquificia</taxon>
        <taxon>Aquificales</taxon>
        <taxon>Aquificaceae</taxon>
        <taxon>Hydrogenobacter</taxon>
    </lineage>
</organism>
<dbReference type="Gene3D" id="3.40.50.20">
    <property type="match status" value="1"/>
</dbReference>
<dbReference type="EMBL" id="DSFP01000081">
    <property type="protein sequence ID" value="HEW46934.1"/>
    <property type="molecule type" value="Genomic_DNA"/>
</dbReference>
<gene>
    <name evidence="3" type="ORF">ENO47_09805</name>
</gene>
<comment type="caution">
    <text evidence="3">The sequence shown here is derived from an EMBL/GenBank/DDBJ whole genome shotgun (WGS) entry which is preliminary data.</text>
</comment>
<dbReference type="InterPro" id="IPR043167">
    <property type="entry name" value="LpxI_C_sf"/>
</dbReference>
<dbReference type="Pfam" id="PF17930">
    <property type="entry name" value="LpxI_N"/>
    <property type="match status" value="1"/>
</dbReference>
<reference evidence="3" key="1">
    <citation type="journal article" date="2020" name="mSystems">
        <title>Genome- and Community-Level Interaction Insights into Carbon Utilization and Element Cycling Functions of Hydrothermarchaeota in Hydrothermal Sediment.</title>
        <authorList>
            <person name="Zhou Z."/>
            <person name="Liu Y."/>
            <person name="Xu W."/>
            <person name="Pan J."/>
            <person name="Luo Z.H."/>
            <person name="Li M."/>
        </authorList>
    </citation>
    <scope>NUCLEOTIDE SEQUENCE [LARGE SCALE GENOMIC DNA]</scope>
    <source>
        <strain evidence="3">SpSt-132</strain>
    </source>
</reference>
<dbReference type="InterPro" id="IPR053174">
    <property type="entry name" value="LpxI"/>
</dbReference>
<dbReference type="Gene3D" id="3.40.140.80">
    <property type="match status" value="1"/>
</dbReference>
<dbReference type="PANTHER" id="PTHR39962:SF1">
    <property type="entry name" value="LPXI FAMILY PROTEIN"/>
    <property type="match status" value="1"/>
</dbReference>
<accession>A0A7C2V4S3</accession>
<feature type="domain" description="LpxI C-terminal" evidence="1">
    <location>
        <begin position="129"/>
        <end position="258"/>
    </location>
</feature>
<sequence length="260" mass="28720">MKLCLVAGSGELPKVFLKKAREKGFEVYVVGVKGITDLPADEYLPLGKVGRLIKTLEKQGIDKIVMLGKFEHSLIFSHLFTLDEVALRIFQKSTDKKPQTLVKTLMEELESMGFEFPDPRPFLEELLAPAGRISSIEPSPSAMEDGLWGFPIAKEIASLDIGQTIVVKDKAVVSVEAMEGTQKAIERAGELAGKGCRVIKTARKTQDFRIDVPTVGPKTLESIRKIKGDALFLEAGKVYILEREKLQKLADRYGIAVYGL</sequence>
<name>A0A7C2V4S3_9AQUI</name>
<dbReference type="InterPro" id="IPR041255">
    <property type="entry name" value="LpxI_N"/>
</dbReference>
<dbReference type="InterPro" id="IPR010415">
    <property type="entry name" value="LpxI_C"/>
</dbReference>
<dbReference type="AlphaFoldDB" id="A0A7C2V4S3"/>
<proteinExistence type="predicted"/>
<evidence type="ECO:0000259" key="1">
    <source>
        <dbReference type="Pfam" id="PF06230"/>
    </source>
</evidence>
<evidence type="ECO:0000259" key="2">
    <source>
        <dbReference type="Pfam" id="PF17930"/>
    </source>
</evidence>
<feature type="domain" description="LpxI N-terminal" evidence="2">
    <location>
        <begin position="2"/>
        <end position="126"/>
    </location>
</feature>
<evidence type="ECO:0000313" key="3">
    <source>
        <dbReference type="EMBL" id="HEW46934.1"/>
    </source>
</evidence>
<protein>
    <submittedName>
        <fullName evidence="3">LpxI family protein</fullName>
    </submittedName>
</protein>